<comment type="subcellular location">
    <subcellularLocation>
        <location evidence="6">Cell outer membrane</location>
        <topology evidence="6">Lipid-anchor</topology>
    </subcellularLocation>
</comment>
<evidence type="ECO:0000313" key="8">
    <source>
        <dbReference type="Proteomes" id="UP000252558"/>
    </source>
</evidence>
<dbReference type="HAMAP" id="MF_01186">
    <property type="entry name" value="LPS_assembly_LptE"/>
    <property type="match status" value="1"/>
</dbReference>
<name>A0A368NHE0_9GAMM</name>
<dbReference type="Gene3D" id="3.30.160.150">
    <property type="entry name" value="Lipoprotein like domain"/>
    <property type="match status" value="1"/>
</dbReference>
<organism evidence="7 8">
    <name type="scientific">Corallincola holothuriorum</name>
    <dbReference type="NCBI Taxonomy" id="2282215"/>
    <lineage>
        <taxon>Bacteria</taxon>
        <taxon>Pseudomonadati</taxon>
        <taxon>Pseudomonadota</taxon>
        <taxon>Gammaproteobacteria</taxon>
        <taxon>Alteromonadales</taxon>
        <taxon>Psychromonadaceae</taxon>
        <taxon>Corallincola</taxon>
    </lineage>
</organism>
<dbReference type="Proteomes" id="UP000252558">
    <property type="component" value="Unassembled WGS sequence"/>
</dbReference>
<dbReference type="AlphaFoldDB" id="A0A368NHE0"/>
<evidence type="ECO:0000256" key="1">
    <source>
        <dbReference type="ARBA" id="ARBA00022729"/>
    </source>
</evidence>
<keyword evidence="5 6" id="KW-0449">Lipoprotein</keyword>
<dbReference type="EMBL" id="QPID01000008">
    <property type="protein sequence ID" value="RCU48819.1"/>
    <property type="molecule type" value="Genomic_DNA"/>
</dbReference>
<dbReference type="GO" id="GO:1990351">
    <property type="term" value="C:transporter complex"/>
    <property type="evidence" value="ECO:0007669"/>
    <property type="project" value="TreeGrafter"/>
</dbReference>
<dbReference type="PANTHER" id="PTHR38098">
    <property type="entry name" value="LPS-ASSEMBLY LIPOPROTEIN LPTE"/>
    <property type="match status" value="1"/>
</dbReference>
<dbReference type="PANTHER" id="PTHR38098:SF1">
    <property type="entry name" value="LPS-ASSEMBLY LIPOPROTEIN LPTE"/>
    <property type="match status" value="1"/>
</dbReference>
<evidence type="ECO:0000256" key="4">
    <source>
        <dbReference type="ARBA" id="ARBA00023237"/>
    </source>
</evidence>
<sequence>MNRILTLLLCVTITLVSTGCGFRLRGSYDIPANMTQVHIASWDEYAELTRLVEDRLKVNSVEILKDPSQEHPILLLKRDHLNERNLSLFSDGQVAEYQLIYGFEFDLIEPNKDPVQHNIEVVRQYQDDPNRALAKEKEKRLLVSEMRAEAADRILRIISSSHSR</sequence>
<comment type="function">
    <text evidence="6">Together with LptD, is involved in the assembly of lipopolysaccharide (LPS) at the surface of the outer membrane. Required for the proper assembly of LptD. Binds LPS and may serve as the LPS recognition site at the outer membrane.</text>
</comment>
<evidence type="ECO:0000256" key="5">
    <source>
        <dbReference type="ARBA" id="ARBA00023288"/>
    </source>
</evidence>
<keyword evidence="4 6" id="KW-0998">Cell outer membrane</keyword>
<keyword evidence="2 6" id="KW-0472">Membrane</keyword>
<accession>A0A368NHE0</accession>
<evidence type="ECO:0000313" key="7">
    <source>
        <dbReference type="EMBL" id="RCU48819.1"/>
    </source>
</evidence>
<comment type="similarity">
    <text evidence="6">Belongs to the LptE lipoprotein family.</text>
</comment>
<keyword evidence="8" id="KW-1185">Reference proteome</keyword>
<dbReference type="GO" id="GO:0043165">
    <property type="term" value="P:Gram-negative-bacterium-type cell outer membrane assembly"/>
    <property type="evidence" value="ECO:0007669"/>
    <property type="project" value="UniProtKB-UniRule"/>
</dbReference>
<evidence type="ECO:0000256" key="2">
    <source>
        <dbReference type="ARBA" id="ARBA00023136"/>
    </source>
</evidence>
<dbReference type="InterPro" id="IPR007485">
    <property type="entry name" value="LPS_assembly_LptE"/>
</dbReference>
<evidence type="ECO:0000256" key="3">
    <source>
        <dbReference type="ARBA" id="ARBA00023139"/>
    </source>
</evidence>
<dbReference type="RefSeq" id="WP_114338943.1">
    <property type="nucleotide sequence ID" value="NZ_QPID01000008.1"/>
</dbReference>
<dbReference type="PROSITE" id="PS51257">
    <property type="entry name" value="PROKAR_LIPOPROTEIN"/>
    <property type="match status" value="1"/>
</dbReference>
<keyword evidence="1 6" id="KW-0732">Signal</keyword>
<dbReference type="GO" id="GO:0001530">
    <property type="term" value="F:lipopolysaccharide binding"/>
    <property type="evidence" value="ECO:0007669"/>
    <property type="project" value="TreeGrafter"/>
</dbReference>
<dbReference type="OrthoDB" id="5801564at2"/>
<dbReference type="Pfam" id="PF04390">
    <property type="entry name" value="LptE"/>
    <property type="match status" value="1"/>
</dbReference>
<dbReference type="GO" id="GO:0015920">
    <property type="term" value="P:lipopolysaccharide transport"/>
    <property type="evidence" value="ECO:0007669"/>
    <property type="project" value="TreeGrafter"/>
</dbReference>
<comment type="subunit">
    <text evidence="6">Component of the lipopolysaccharide transport and assembly complex. Interacts with LptD.</text>
</comment>
<proteinExistence type="inferred from homology"/>
<dbReference type="GO" id="GO:0009279">
    <property type="term" value="C:cell outer membrane"/>
    <property type="evidence" value="ECO:0007669"/>
    <property type="project" value="UniProtKB-SubCell"/>
</dbReference>
<reference evidence="7 8" key="1">
    <citation type="submission" date="2018-07" db="EMBL/GenBank/DDBJ databases">
        <title>Corallincola holothuriorum sp. nov., a new facultative anaerobe isolated from sea cucumber Apostichopus japonicus.</title>
        <authorList>
            <person name="Xia H."/>
        </authorList>
    </citation>
    <scope>NUCLEOTIDE SEQUENCE [LARGE SCALE GENOMIC DNA]</scope>
    <source>
        <strain evidence="7 8">C4</strain>
    </source>
</reference>
<comment type="caution">
    <text evidence="7">The sequence shown here is derived from an EMBL/GenBank/DDBJ whole genome shotgun (WGS) entry which is preliminary data.</text>
</comment>
<evidence type="ECO:0000256" key="6">
    <source>
        <dbReference type="HAMAP-Rule" id="MF_01186"/>
    </source>
</evidence>
<protein>
    <recommendedName>
        <fullName evidence="6">LPS-assembly lipoprotein LptE</fullName>
    </recommendedName>
</protein>
<gene>
    <name evidence="6" type="primary">lptE</name>
    <name evidence="7" type="ORF">DU002_13605</name>
</gene>
<keyword evidence="3 6" id="KW-0564">Palmitate</keyword>